<dbReference type="InterPro" id="IPR000792">
    <property type="entry name" value="Tscrpt_reg_LuxR_C"/>
</dbReference>
<dbReference type="InterPro" id="IPR036388">
    <property type="entry name" value="WH-like_DNA-bd_sf"/>
</dbReference>
<dbReference type="SUPFAM" id="SSF52172">
    <property type="entry name" value="CheY-like"/>
    <property type="match status" value="1"/>
</dbReference>
<sequence>MLANTTINVVIADDHPAIVAGIESALSRLRSIRIVGVADNSTEIVELLSQHSCGLLITDFSMPDGKFNDGLAMLTYLRAHFPDLPIIVFTGLDGANLTNKLLKLGINAIVNKADDIGHLISAVYTILAKSVYLSPSVTRASLERRRGRKHLDLTKSETEVLRLYVSGMSVSEIATHLNRTKQTISAQKIKAMRKLGIERDADLYKFVYESQWGLSAILRA</sequence>
<evidence type="ECO:0000259" key="4">
    <source>
        <dbReference type="PROSITE" id="PS50043"/>
    </source>
</evidence>
<dbReference type="Gene3D" id="1.10.10.10">
    <property type="entry name" value="Winged helix-like DNA-binding domain superfamily/Winged helix DNA-binding domain"/>
    <property type="match status" value="1"/>
</dbReference>
<evidence type="ECO:0000256" key="3">
    <source>
        <dbReference type="PROSITE-ProRule" id="PRU00169"/>
    </source>
</evidence>
<dbReference type="EMBL" id="JAUJQL010000014">
    <property type="protein sequence ID" value="MDN7526354.1"/>
    <property type="molecule type" value="Genomic_DNA"/>
</dbReference>
<dbReference type="PANTHER" id="PTHR43214">
    <property type="entry name" value="TWO-COMPONENT RESPONSE REGULATOR"/>
    <property type="match status" value="1"/>
</dbReference>
<dbReference type="InterPro" id="IPR039420">
    <property type="entry name" value="WalR-like"/>
</dbReference>
<dbReference type="InterPro" id="IPR001789">
    <property type="entry name" value="Sig_transdc_resp-reg_receiver"/>
</dbReference>
<dbReference type="InterPro" id="IPR058245">
    <property type="entry name" value="NreC/VraR/RcsB-like_REC"/>
</dbReference>
<dbReference type="RefSeq" id="WP_301771103.1">
    <property type="nucleotide sequence ID" value="NZ_JAUJQL010000014.1"/>
</dbReference>
<dbReference type="Gene3D" id="3.40.50.2300">
    <property type="match status" value="1"/>
</dbReference>
<gene>
    <name evidence="6" type="ORF">QZM70_25780</name>
</gene>
<dbReference type="Pfam" id="PF00072">
    <property type="entry name" value="Response_reg"/>
    <property type="match status" value="1"/>
</dbReference>
<name>A0ABT8NY51_9BURK</name>
<dbReference type="Pfam" id="PF00196">
    <property type="entry name" value="GerE"/>
    <property type="match status" value="1"/>
</dbReference>
<keyword evidence="1 3" id="KW-0597">Phosphoprotein</keyword>
<dbReference type="CDD" id="cd17535">
    <property type="entry name" value="REC_NarL-like"/>
    <property type="match status" value="1"/>
</dbReference>
<keyword evidence="2" id="KW-0238">DNA-binding</keyword>
<dbReference type="SUPFAM" id="SSF46894">
    <property type="entry name" value="C-terminal effector domain of the bipartite response regulators"/>
    <property type="match status" value="1"/>
</dbReference>
<dbReference type="SMART" id="SM00421">
    <property type="entry name" value="HTH_LUXR"/>
    <property type="match status" value="1"/>
</dbReference>
<dbReference type="PROSITE" id="PS50110">
    <property type="entry name" value="RESPONSE_REGULATORY"/>
    <property type="match status" value="1"/>
</dbReference>
<dbReference type="InterPro" id="IPR011006">
    <property type="entry name" value="CheY-like_superfamily"/>
</dbReference>
<feature type="domain" description="Response regulatory" evidence="5">
    <location>
        <begin position="8"/>
        <end position="127"/>
    </location>
</feature>
<comment type="caution">
    <text evidence="6">The sequence shown here is derived from an EMBL/GenBank/DDBJ whole genome shotgun (WGS) entry which is preliminary data.</text>
</comment>
<accession>A0ABT8NY51</accession>
<reference evidence="6" key="1">
    <citation type="submission" date="2023-07" db="EMBL/GenBank/DDBJ databases">
        <title>A collection of bacterial strains from the Burkholderia cepacia Research Laboratory and Repository.</title>
        <authorList>
            <person name="Lipuma J."/>
            <person name="Spilker T."/>
            <person name="Caverly L."/>
        </authorList>
    </citation>
    <scope>NUCLEOTIDE SEQUENCE</scope>
    <source>
        <strain evidence="6">AU45194</strain>
    </source>
</reference>
<dbReference type="PRINTS" id="PR00038">
    <property type="entry name" value="HTHLUXR"/>
</dbReference>
<dbReference type="CDD" id="cd06170">
    <property type="entry name" value="LuxR_C_like"/>
    <property type="match status" value="1"/>
</dbReference>
<evidence type="ECO:0000256" key="1">
    <source>
        <dbReference type="ARBA" id="ARBA00022553"/>
    </source>
</evidence>
<dbReference type="Proteomes" id="UP001172217">
    <property type="component" value="Unassembled WGS sequence"/>
</dbReference>
<dbReference type="PANTHER" id="PTHR43214:SF17">
    <property type="entry name" value="TRANSCRIPTIONAL REGULATORY PROTEIN RCSB"/>
    <property type="match status" value="1"/>
</dbReference>
<proteinExistence type="predicted"/>
<feature type="domain" description="HTH luxR-type" evidence="4">
    <location>
        <begin position="146"/>
        <end position="211"/>
    </location>
</feature>
<dbReference type="InterPro" id="IPR016032">
    <property type="entry name" value="Sig_transdc_resp-reg_C-effctor"/>
</dbReference>
<keyword evidence="7" id="KW-1185">Reference proteome</keyword>
<evidence type="ECO:0000259" key="5">
    <source>
        <dbReference type="PROSITE" id="PS50110"/>
    </source>
</evidence>
<protein>
    <submittedName>
        <fullName evidence="6">Response regulator transcription factor</fullName>
    </submittedName>
</protein>
<dbReference type="SMART" id="SM00448">
    <property type="entry name" value="REC"/>
    <property type="match status" value="1"/>
</dbReference>
<dbReference type="PROSITE" id="PS50043">
    <property type="entry name" value="HTH_LUXR_2"/>
    <property type="match status" value="1"/>
</dbReference>
<organism evidence="6 7">
    <name type="scientific">Burkholderia orbicola</name>
    <dbReference type="NCBI Taxonomy" id="2978683"/>
    <lineage>
        <taxon>Bacteria</taxon>
        <taxon>Pseudomonadati</taxon>
        <taxon>Pseudomonadota</taxon>
        <taxon>Betaproteobacteria</taxon>
        <taxon>Burkholderiales</taxon>
        <taxon>Burkholderiaceae</taxon>
        <taxon>Burkholderia</taxon>
        <taxon>Burkholderia cepacia complex</taxon>
    </lineage>
</organism>
<evidence type="ECO:0000313" key="7">
    <source>
        <dbReference type="Proteomes" id="UP001172217"/>
    </source>
</evidence>
<evidence type="ECO:0000313" key="6">
    <source>
        <dbReference type="EMBL" id="MDN7526354.1"/>
    </source>
</evidence>
<feature type="modified residue" description="4-aspartylphosphate" evidence="3">
    <location>
        <position position="59"/>
    </location>
</feature>
<evidence type="ECO:0000256" key="2">
    <source>
        <dbReference type="ARBA" id="ARBA00023125"/>
    </source>
</evidence>